<sequence length="1163" mass="131098">MFTEAPKSPLLFNGNGSFTTSNALPPLKFHSGLLAVPHSLVAPSLEDDEDEEVGDDESTASVSDSTYSYEEALGSSDSKPIEQCYDDEEELFGCKPSANFKRSTAVSSLNRGFLNESLRVEVPDNLRRFTDGELGFRKTSSAVLKSSTPCDGGNHLQKRIHLRNLHGSMSNKERSMLRDSADLGTPSAPPIFEVPSDGRSNEAEVHHQGPPEVFSENDQSDNGTCPSRESVGFDAVKEGLRNWKLHSSQTAEFGERVNKTVAGEREMQMPPLQANQLEHSSYYSTSGQYAWQTLIAYDACIRLCLQAWERGCAEAPEFLRGECLVLRNAFGLHNYLLQPRGVQPKEDRPSMSAEKCHLKAKQVVGKIKVEARKLRIITRRKLKGTYSQWGVIHMHAGVEYVRNMVKTGVNSLKTASVAVTSEESQICLFQLSSATENNQVEPTSAICLRPGSGDNHVFFPESQGDALLVEVQNMKRSVLGRTTIPISSLTDNPSERIRWWPIYHDDQECIGKIQLYIGSSITSEETNNVKSGPVAETLAYDLLLEAAMRAHNFHPRNLWLHGTWKWLLTEFSDYYGVSVSYTKLRYLSHVMHVATPTKDCLELVHELLVPIIEARSEKSLTRQEKSILLDCETQIESLLANVFENYKSLDEDSPTGIRDVFGPIQESAAPALAPAVQVYGLLHDILSSDAQTMLRSYLQTAAKKRCRTHMLETDEFVSSNSEGFIMDSITISTAYLKMKNLCTNISSEIQADIKIHNQHILPSSIDLSNITAAVYSTELSNRLRAFLASWPPSSPQPHVNELLVATADFERNLESWNISPVHGGIDSRNLFHNYIMVWVQDMQLSFLDQCKAEKVPWSGVSTNHSTSPFAEEMYEKMRECLVQYEVVINRWPQYSLVLESAVADVERAIIKALERQYNDILTPLKDSIPKRLNMQVQKLTRRQSVTIYSVPNQLGTFLNTMKRILDVLHCRVEDILKNWASVLPVIGDKKSLFGEQMNAVTVLLRTKYKNYLQATVGKLISNLQENRNTRLKRILEETKEEDGEAEVRERMHMLSSQLVDSISKLHEVFTSQIFIATCRGLWDRTGQIVLKFLEGRKENRVWYNGSYYALEILDDTFASQMQRLQGNALQEKDLELPRSVIEARSILSRDTANATEASQYFYV</sequence>
<keyword evidence="3" id="KW-1185">Reference proteome</keyword>
<feature type="region of interest" description="Disordered" evidence="1">
    <location>
        <begin position="170"/>
        <end position="230"/>
    </location>
</feature>
<feature type="compositionally biased region" description="Basic and acidic residues" evidence="1">
    <location>
        <begin position="199"/>
        <end position="209"/>
    </location>
</feature>
<protein>
    <submittedName>
        <fullName evidence="2">Uncharacterized protein</fullName>
    </submittedName>
</protein>
<feature type="compositionally biased region" description="Basic and acidic residues" evidence="1">
    <location>
        <begin position="171"/>
        <end position="181"/>
    </location>
</feature>
<dbReference type="AlphaFoldDB" id="A0AA87Z171"/>
<comment type="caution">
    <text evidence="2">The sequence shown here is derived from an EMBL/GenBank/DDBJ whole genome shotgun (WGS) entry which is preliminary data.</text>
</comment>
<feature type="compositionally biased region" description="Polar residues" evidence="1">
    <location>
        <begin position="216"/>
        <end position="227"/>
    </location>
</feature>
<evidence type="ECO:0000313" key="2">
    <source>
        <dbReference type="EMBL" id="GMN27498.1"/>
    </source>
</evidence>
<feature type="region of interest" description="Disordered" evidence="1">
    <location>
        <begin position="41"/>
        <end position="80"/>
    </location>
</feature>
<gene>
    <name evidence="2" type="ORF">TIFTF001_001668</name>
</gene>
<feature type="compositionally biased region" description="Acidic residues" evidence="1">
    <location>
        <begin position="45"/>
        <end position="58"/>
    </location>
</feature>
<organism evidence="2 3">
    <name type="scientific">Ficus carica</name>
    <name type="common">Common fig</name>
    <dbReference type="NCBI Taxonomy" id="3494"/>
    <lineage>
        <taxon>Eukaryota</taxon>
        <taxon>Viridiplantae</taxon>
        <taxon>Streptophyta</taxon>
        <taxon>Embryophyta</taxon>
        <taxon>Tracheophyta</taxon>
        <taxon>Spermatophyta</taxon>
        <taxon>Magnoliopsida</taxon>
        <taxon>eudicotyledons</taxon>
        <taxon>Gunneridae</taxon>
        <taxon>Pentapetalae</taxon>
        <taxon>rosids</taxon>
        <taxon>fabids</taxon>
        <taxon>Rosales</taxon>
        <taxon>Moraceae</taxon>
        <taxon>Ficeae</taxon>
        <taxon>Ficus</taxon>
    </lineage>
</organism>
<dbReference type="PANTHER" id="PTHR31110">
    <property type="entry name" value="PESTICIDAL CRYSTAL CRY8BA PROTEIN"/>
    <property type="match status" value="1"/>
</dbReference>
<dbReference type="Proteomes" id="UP001187192">
    <property type="component" value="Unassembled WGS sequence"/>
</dbReference>
<name>A0AA87Z171_FICCA</name>
<reference evidence="2" key="1">
    <citation type="submission" date="2023-07" db="EMBL/GenBank/DDBJ databases">
        <title>draft genome sequence of fig (Ficus carica).</title>
        <authorList>
            <person name="Takahashi T."/>
            <person name="Nishimura K."/>
        </authorList>
    </citation>
    <scope>NUCLEOTIDE SEQUENCE</scope>
</reference>
<feature type="compositionally biased region" description="Polar residues" evidence="1">
    <location>
        <begin position="59"/>
        <end position="68"/>
    </location>
</feature>
<dbReference type="PANTHER" id="PTHR31110:SF3">
    <property type="entry name" value="PORTAL PROTEIN"/>
    <property type="match status" value="1"/>
</dbReference>
<proteinExistence type="predicted"/>
<evidence type="ECO:0000256" key="1">
    <source>
        <dbReference type="SAM" id="MobiDB-lite"/>
    </source>
</evidence>
<accession>A0AA87Z171</accession>
<evidence type="ECO:0000313" key="3">
    <source>
        <dbReference type="Proteomes" id="UP001187192"/>
    </source>
</evidence>
<dbReference type="EMBL" id="BTGU01000002">
    <property type="protein sequence ID" value="GMN27498.1"/>
    <property type="molecule type" value="Genomic_DNA"/>
</dbReference>